<dbReference type="InterPro" id="IPR003959">
    <property type="entry name" value="ATPase_AAA_core"/>
</dbReference>
<dbReference type="PANTHER" id="PTHR11669">
    <property type="entry name" value="REPLICATION FACTOR C / DNA POLYMERASE III GAMMA-TAU SUBUNIT"/>
    <property type="match status" value="1"/>
</dbReference>
<dbReference type="Gene3D" id="1.10.8.60">
    <property type="match status" value="1"/>
</dbReference>
<dbReference type="GO" id="GO:0003689">
    <property type="term" value="F:DNA clamp loader activity"/>
    <property type="evidence" value="ECO:0007669"/>
    <property type="project" value="TreeGrafter"/>
</dbReference>
<evidence type="ECO:0000259" key="4">
    <source>
        <dbReference type="SMART" id="SM00382"/>
    </source>
</evidence>
<dbReference type="InterPro" id="IPR050238">
    <property type="entry name" value="DNA_Rep/Repair_Clamp_Loader"/>
</dbReference>
<protein>
    <recommendedName>
        <fullName evidence="4">AAA+ ATPase domain-containing protein</fullName>
    </recommendedName>
</protein>
<dbReference type="SMART" id="SM00382">
    <property type="entry name" value="AAA"/>
    <property type="match status" value="1"/>
</dbReference>
<evidence type="ECO:0000313" key="5">
    <source>
        <dbReference type="EMBL" id="QHT78242.1"/>
    </source>
</evidence>
<sequence length="319" mass="37229">MNSNTTNASVPMVEKWRPTKFEDIVLDPLNKVIMTNIIDTGYFPNLLFYGPPGTGKTTSIINLINAYQDKHNHNMKGLVIHLNASDERGIDIIRSQISQFVNSKALFNQGMKFVILDEVDYMTKNAQQALRYLLQSYSSGVRFCLICNYISRIDEGLQNEFLRLRFNQLPEEDIISFLSNIADAENLKMSKQSIKLIQQLYKSDMRSMINFMQTNQNQIHDEKFNIIDNNVLETVYTKFEKGDKVEILSNFMQEISMNYNIDKKNIIKHFLNYIIRNKPEIVTSEFLVFIENIMHFQECKNSHYINYSLVRLLSFIASH</sequence>
<dbReference type="PANTHER" id="PTHR11669:SF20">
    <property type="entry name" value="REPLICATION FACTOR C SUBUNIT 4"/>
    <property type="match status" value="1"/>
</dbReference>
<dbReference type="CDD" id="cd00009">
    <property type="entry name" value="AAA"/>
    <property type="match status" value="1"/>
</dbReference>
<keyword evidence="3" id="KW-0067">ATP-binding</keyword>
<dbReference type="SUPFAM" id="SSF52540">
    <property type="entry name" value="P-loop containing nucleoside triphosphate hydrolases"/>
    <property type="match status" value="1"/>
</dbReference>
<dbReference type="GO" id="GO:0006261">
    <property type="term" value="P:DNA-templated DNA replication"/>
    <property type="evidence" value="ECO:0007669"/>
    <property type="project" value="TreeGrafter"/>
</dbReference>
<evidence type="ECO:0000256" key="2">
    <source>
        <dbReference type="ARBA" id="ARBA00022741"/>
    </source>
</evidence>
<reference evidence="5" key="1">
    <citation type="journal article" date="2020" name="Nature">
        <title>Giant virus diversity and host interactions through global metagenomics.</title>
        <authorList>
            <person name="Schulz F."/>
            <person name="Roux S."/>
            <person name="Paez-Espino D."/>
            <person name="Jungbluth S."/>
            <person name="Walsh D.A."/>
            <person name="Denef V.J."/>
            <person name="McMahon K.D."/>
            <person name="Konstantinidis K.T."/>
            <person name="Eloe-Fadrosh E.A."/>
            <person name="Kyrpides N.C."/>
            <person name="Woyke T."/>
        </authorList>
    </citation>
    <scope>NUCLEOTIDE SEQUENCE</scope>
    <source>
        <strain evidence="5">GVMAG-M-3300023179-91</strain>
    </source>
</reference>
<organism evidence="5">
    <name type="scientific">viral metagenome</name>
    <dbReference type="NCBI Taxonomy" id="1070528"/>
    <lineage>
        <taxon>unclassified sequences</taxon>
        <taxon>metagenomes</taxon>
        <taxon>organismal metagenomes</taxon>
    </lineage>
</organism>
<dbReference type="GO" id="GO:0016887">
    <property type="term" value="F:ATP hydrolysis activity"/>
    <property type="evidence" value="ECO:0007669"/>
    <property type="project" value="InterPro"/>
</dbReference>
<dbReference type="AlphaFoldDB" id="A0A6C0HC92"/>
<evidence type="ECO:0000256" key="1">
    <source>
        <dbReference type="ARBA" id="ARBA00022705"/>
    </source>
</evidence>
<dbReference type="GO" id="GO:0005524">
    <property type="term" value="F:ATP binding"/>
    <property type="evidence" value="ECO:0007669"/>
    <property type="project" value="UniProtKB-KW"/>
</dbReference>
<dbReference type="Gene3D" id="3.40.50.300">
    <property type="entry name" value="P-loop containing nucleotide triphosphate hydrolases"/>
    <property type="match status" value="1"/>
</dbReference>
<accession>A0A6C0HC92</accession>
<keyword evidence="1" id="KW-0235">DNA replication</keyword>
<dbReference type="Pfam" id="PF00004">
    <property type="entry name" value="AAA"/>
    <property type="match status" value="1"/>
</dbReference>
<dbReference type="EMBL" id="MN739930">
    <property type="protein sequence ID" value="QHT78242.1"/>
    <property type="molecule type" value="Genomic_DNA"/>
</dbReference>
<dbReference type="InterPro" id="IPR027417">
    <property type="entry name" value="P-loop_NTPase"/>
</dbReference>
<dbReference type="InterPro" id="IPR003593">
    <property type="entry name" value="AAA+_ATPase"/>
</dbReference>
<dbReference type="GO" id="GO:0006281">
    <property type="term" value="P:DNA repair"/>
    <property type="evidence" value="ECO:0007669"/>
    <property type="project" value="TreeGrafter"/>
</dbReference>
<name>A0A6C0HC92_9ZZZZ</name>
<dbReference type="GO" id="GO:0005663">
    <property type="term" value="C:DNA replication factor C complex"/>
    <property type="evidence" value="ECO:0007669"/>
    <property type="project" value="TreeGrafter"/>
</dbReference>
<proteinExistence type="predicted"/>
<keyword evidence="2" id="KW-0547">Nucleotide-binding</keyword>
<feature type="domain" description="AAA+ ATPase" evidence="4">
    <location>
        <begin position="42"/>
        <end position="171"/>
    </location>
</feature>
<evidence type="ECO:0000256" key="3">
    <source>
        <dbReference type="ARBA" id="ARBA00022840"/>
    </source>
</evidence>
<dbReference type="GO" id="GO:0005634">
    <property type="term" value="C:nucleus"/>
    <property type="evidence" value="ECO:0007669"/>
    <property type="project" value="TreeGrafter"/>
</dbReference>